<dbReference type="AlphaFoldDB" id="A0AAN7QFG0"/>
<sequence>MVRIRAQEVKPDGFGLFLPHWSSKKTYPLTEFIGSPAASRCQPDDDSAVPQPAEDGIVSENTQDFAKARTGEETELVVGIKNNDVPRHSYFSLIPFAYESSLNIIGIRGSIDLPNDHRLLVQNLTGQGFNNASVPTSAQASSPHIFTCQQVPRCAVLNGPGNFDLVGTVFYEIDQQSYKLSSAMSHSSLASSEFPYLCSVYGFRGVYRAYPSEPIHTLVYVQKTKRTPSLELEMIKDLIQELSPSFIECSIRCHESRSLE</sequence>
<comment type="caution">
    <text evidence="1">The sequence shown here is derived from an EMBL/GenBank/DDBJ whole genome shotgun (WGS) entry which is preliminary data.</text>
</comment>
<dbReference type="EMBL" id="JAXIOK010000007">
    <property type="protein sequence ID" value="KAK4766276.1"/>
    <property type="molecule type" value="Genomic_DNA"/>
</dbReference>
<reference evidence="1 2" key="1">
    <citation type="journal article" date="2023" name="Hortic Res">
        <title>Pangenome of water caltrop reveals structural variations and asymmetric subgenome divergence after allopolyploidization.</title>
        <authorList>
            <person name="Zhang X."/>
            <person name="Chen Y."/>
            <person name="Wang L."/>
            <person name="Yuan Y."/>
            <person name="Fang M."/>
            <person name="Shi L."/>
            <person name="Lu R."/>
            <person name="Comes H.P."/>
            <person name="Ma Y."/>
            <person name="Chen Y."/>
            <person name="Huang G."/>
            <person name="Zhou Y."/>
            <person name="Zheng Z."/>
            <person name="Qiu Y."/>
        </authorList>
    </citation>
    <scope>NUCLEOTIDE SEQUENCE [LARGE SCALE GENOMIC DNA]</scope>
    <source>
        <tissue evidence="1">Roots</tissue>
    </source>
</reference>
<dbReference type="PANTHER" id="PTHR12924:SF0">
    <property type="entry name" value="TRANSLOCON-ASSOCIATED PROTEIN SUBUNIT ALPHA"/>
    <property type="match status" value="1"/>
</dbReference>
<evidence type="ECO:0000313" key="2">
    <source>
        <dbReference type="Proteomes" id="UP001345219"/>
    </source>
</evidence>
<dbReference type="Proteomes" id="UP001345219">
    <property type="component" value="Chromosome 7"/>
</dbReference>
<dbReference type="GO" id="GO:0005783">
    <property type="term" value="C:endoplasmic reticulum"/>
    <property type="evidence" value="ECO:0007669"/>
    <property type="project" value="TreeGrafter"/>
</dbReference>
<dbReference type="PANTHER" id="PTHR12924">
    <property type="entry name" value="TRANSLOCON-ASSOCIATED PROTEIN, ALPHA SUBUNIT"/>
    <property type="match status" value="1"/>
</dbReference>
<gene>
    <name evidence="1" type="ORF">SAY87_007918</name>
</gene>
<proteinExistence type="predicted"/>
<organism evidence="1 2">
    <name type="scientific">Trapa incisa</name>
    <dbReference type="NCBI Taxonomy" id="236973"/>
    <lineage>
        <taxon>Eukaryota</taxon>
        <taxon>Viridiplantae</taxon>
        <taxon>Streptophyta</taxon>
        <taxon>Embryophyta</taxon>
        <taxon>Tracheophyta</taxon>
        <taxon>Spermatophyta</taxon>
        <taxon>Magnoliopsida</taxon>
        <taxon>eudicotyledons</taxon>
        <taxon>Gunneridae</taxon>
        <taxon>Pentapetalae</taxon>
        <taxon>rosids</taxon>
        <taxon>malvids</taxon>
        <taxon>Myrtales</taxon>
        <taxon>Lythraceae</taxon>
        <taxon>Trapa</taxon>
    </lineage>
</organism>
<name>A0AAN7QFG0_9MYRT</name>
<keyword evidence="2" id="KW-1185">Reference proteome</keyword>
<evidence type="ECO:0000313" key="1">
    <source>
        <dbReference type="EMBL" id="KAK4766276.1"/>
    </source>
</evidence>
<accession>A0AAN7QFG0</accession>
<protein>
    <submittedName>
        <fullName evidence="1">Uncharacterized protein</fullName>
    </submittedName>
</protein>